<dbReference type="AlphaFoldDB" id="A0A177F4M0"/>
<gene>
    <name evidence="1" type="ORF">AYO21_07518</name>
</gene>
<dbReference type="EMBL" id="LVKK01000058">
    <property type="protein sequence ID" value="OAG38292.1"/>
    <property type="molecule type" value="Genomic_DNA"/>
</dbReference>
<reference evidence="1 2" key="1">
    <citation type="submission" date="2016-03" db="EMBL/GenBank/DDBJ databases">
        <title>Draft genome sequence of the Fonsecaea monophora CBS 269.37.</title>
        <authorList>
            <person name="Bombassaro A."/>
            <person name="Vinicius W.A."/>
            <person name="De Hoog S."/>
            <person name="Sun J."/>
            <person name="Souza E.M."/>
            <person name="Raittz R.T."/>
            <person name="Costa F."/>
            <person name="Leao A.C."/>
            <person name="Tadra-Sfeir M.Z."/>
            <person name="Baura V."/>
            <person name="Balsanelli E."/>
            <person name="Pedrosa F.O."/>
            <person name="Moreno L.F."/>
            <person name="Steffens M.B."/>
            <person name="Xi L."/>
            <person name="Bocca A.L."/>
            <person name="Felipe M.S."/>
            <person name="Teixeira M."/>
            <person name="Telles Filho F.Q."/>
            <person name="Azevedo C.M."/>
            <person name="Gomes R."/>
            <person name="Vicente V.A."/>
        </authorList>
    </citation>
    <scope>NUCLEOTIDE SEQUENCE [LARGE SCALE GENOMIC DNA]</scope>
    <source>
        <strain evidence="1 2">CBS 269.37</strain>
    </source>
</reference>
<dbReference type="Proteomes" id="UP000077002">
    <property type="component" value="Unassembled WGS sequence"/>
</dbReference>
<evidence type="ECO:0000313" key="2">
    <source>
        <dbReference type="Proteomes" id="UP000077002"/>
    </source>
</evidence>
<dbReference type="GeneID" id="34602672"/>
<accession>A0A177F4M0</accession>
<dbReference type="OrthoDB" id="10300515at2759"/>
<dbReference type="RefSeq" id="XP_022510244.1">
    <property type="nucleotide sequence ID" value="XM_022657473.1"/>
</dbReference>
<sequence length="222" mass="24903">MEVSRRYQNNARYWPHSDNKNLSAQGYANALKLVLGIKRQKSPNKPLLMRVDQWGGPASRGREFGEISKDFKVYSSEGFCVVAVEYMGNDGASVCNKIFLDSGSQLDMFCWDGYEFDLMNWTTTSFESIGNASRVKALPFSFKVAVPSLAFVDFPAPDYNVLWGEVRQGVSGRLQQGLSTYTQFLEARRGGHISGDFGSQSPYQYPANARRQSSIRQDTVLC</sequence>
<comment type="caution">
    <text evidence="1">The sequence shown here is derived from an EMBL/GenBank/DDBJ whole genome shotgun (WGS) entry which is preliminary data.</text>
</comment>
<evidence type="ECO:0000313" key="1">
    <source>
        <dbReference type="EMBL" id="OAG38292.1"/>
    </source>
</evidence>
<organism evidence="1 2">
    <name type="scientific">Fonsecaea monophora</name>
    <dbReference type="NCBI Taxonomy" id="254056"/>
    <lineage>
        <taxon>Eukaryota</taxon>
        <taxon>Fungi</taxon>
        <taxon>Dikarya</taxon>
        <taxon>Ascomycota</taxon>
        <taxon>Pezizomycotina</taxon>
        <taxon>Eurotiomycetes</taxon>
        <taxon>Chaetothyriomycetidae</taxon>
        <taxon>Chaetothyriales</taxon>
        <taxon>Herpotrichiellaceae</taxon>
        <taxon>Fonsecaea</taxon>
    </lineage>
</organism>
<proteinExistence type="predicted"/>
<protein>
    <submittedName>
        <fullName evidence="1">Uncharacterized protein</fullName>
    </submittedName>
</protein>
<name>A0A177F4M0_9EURO</name>
<keyword evidence="2" id="KW-1185">Reference proteome</keyword>